<protein>
    <submittedName>
        <fullName evidence="12">Methyl-accepting chemotaxis protein</fullName>
    </submittedName>
</protein>
<evidence type="ECO:0000259" key="11">
    <source>
        <dbReference type="PROSITE" id="PS50885"/>
    </source>
</evidence>
<evidence type="ECO:0000313" key="12">
    <source>
        <dbReference type="EMBL" id="SHE58201.1"/>
    </source>
</evidence>
<evidence type="ECO:0000256" key="2">
    <source>
        <dbReference type="ARBA" id="ARBA00022475"/>
    </source>
</evidence>
<accession>A0A1M4UN56</accession>
<dbReference type="InterPro" id="IPR003660">
    <property type="entry name" value="HAMP_dom"/>
</dbReference>
<keyword evidence="4 9" id="KW-1133">Transmembrane helix</keyword>
<evidence type="ECO:0000256" key="4">
    <source>
        <dbReference type="ARBA" id="ARBA00022989"/>
    </source>
</evidence>
<sequence>MVKKHKFNSIRFKLTIIPLLVLFISYTLFTVLAVNYTKKSVLSTMKNDGLELTRQMAKRIEQSGLAYNTLNEQVEDKIRVSGRIILEQPSINNEVLVKLAETLGVDEINYTDSKGVIIYSNLQSSIGASFDEKHISYPVLSGKQSELMENIRKSRENNNYYKYGYIKNPKGGMIQVGILANKIQAMYDQTSYQAIVDEIGKNPNIVYALFIDRNLKAAANSIKERIGIELKEEGSKKAAIDGLESASEYYYDVKKVKVYDVLAPVYINGKHIGAINIGISMKPVYDAINKTIITMSIIGILSFLLVGSILFIFSNNAVNAINKFKALLSYMSDGDLTKDVDGNLIKNKDEFGEMAKAILGVKESFKMIIGDIKQKSEYISKSSEELASTSQEMAAGSEEVAATINEVARGTHTQSEEISAVVSLMQDLAKNMDNIYQKLKNVKESTDDTKNKVNIGKNELNLLLKSIEDIKQSFTMVNNKVQNLSNSVVRVSSFTDAITNIADQINLLALNAAIEAARAGEAGRGFAVVADEVRKLAEESKRSADEIKNLITSINEDTKEVITTVSEVDNHVKSQIETVDKTVKSFEDILISVEAIVPTIEDVYKSVDSTVEVKDLVLAKTENVSSIIEEASASTEEISASSEEMSASVQDIAESVQGLAQIADELVKAVERFKI</sequence>
<keyword evidence="3 9" id="KW-0812">Transmembrane</keyword>
<organism evidence="12 13">
    <name type="scientific">Caloramator proteoclasticus DSM 10124</name>
    <dbReference type="NCBI Taxonomy" id="1121262"/>
    <lineage>
        <taxon>Bacteria</taxon>
        <taxon>Bacillati</taxon>
        <taxon>Bacillota</taxon>
        <taxon>Clostridia</taxon>
        <taxon>Eubacteriales</taxon>
        <taxon>Clostridiaceae</taxon>
        <taxon>Caloramator</taxon>
    </lineage>
</organism>
<dbReference type="SUPFAM" id="SSF103190">
    <property type="entry name" value="Sensory domain-like"/>
    <property type="match status" value="1"/>
</dbReference>
<keyword evidence="5 9" id="KW-0472">Membrane</keyword>
<dbReference type="InterPro" id="IPR004089">
    <property type="entry name" value="MCPsignal_dom"/>
</dbReference>
<evidence type="ECO:0000259" key="10">
    <source>
        <dbReference type="PROSITE" id="PS50111"/>
    </source>
</evidence>
<feature type="domain" description="HAMP" evidence="11">
    <location>
        <begin position="315"/>
        <end position="370"/>
    </location>
</feature>
<feature type="domain" description="Methyl-accepting transducer" evidence="10">
    <location>
        <begin position="389"/>
        <end position="646"/>
    </location>
</feature>
<proteinExistence type="inferred from homology"/>
<keyword evidence="2" id="KW-1003">Cell membrane</keyword>
<keyword evidence="13" id="KW-1185">Reference proteome</keyword>
<dbReference type="Proteomes" id="UP000184423">
    <property type="component" value="Unassembled WGS sequence"/>
</dbReference>
<dbReference type="Pfam" id="PF17203">
    <property type="entry name" value="sCache_3_2"/>
    <property type="match status" value="1"/>
</dbReference>
<dbReference type="Gene3D" id="1.10.287.950">
    <property type="entry name" value="Methyl-accepting chemotaxis protein"/>
    <property type="match status" value="1"/>
</dbReference>
<dbReference type="SMART" id="SM00283">
    <property type="entry name" value="MA"/>
    <property type="match status" value="1"/>
</dbReference>
<dbReference type="SUPFAM" id="SSF58104">
    <property type="entry name" value="Methyl-accepting chemotaxis protein (MCP) signaling domain"/>
    <property type="match status" value="1"/>
</dbReference>
<evidence type="ECO:0000256" key="3">
    <source>
        <dbReference type="ARBA" id="ARBA00022692"/>
    </source>
</evidence>
<dbReference type="PANTHER" id="PTHR32089:SF112">
    <property type="entry name" value="LYSOZYME-LIKE PROTEIN-RELATED"/>
    <property type="match status" value="1"/>
</dbReference>
<dbReference type="InterPro" id="IPR029151">
    <property type="entry name" value="Sensor-like_sf"/>
</dbReference>
<evidence type="ECO:0000313" key="13">
    <source>
        <dbReference type="Proteomes" id="UP000184423"/>
    </source>
</evidence>
<dbReference type="PROSITE" id="PS50885">
    <property type="entry name" value="HAMP"/>
    <property type="match status" value="1"/>
</dbReference>
<evidence type="ECO:0000256" key="9">
    <source>
        <dbReference type="SAM" id="Phobius"/>
    </source>
</evidence>
<dbReference type="GO" id="GO:0005886">
    <property type="term" value="C:plasma membrane"/>
    <property type="evidence" value="ECO:0007669"/>
    <property type="project" value="UniProtKB-SubCell"/>
</dbReference>
<dbReference type="InterPro" id="IPR033463">
    <property type="entry name" value="sCache_3"/>
</dbReference>
<reference evidence="13" key="1">
    <citation type="submission" date="2016-11" db="EMBL/GenBank/DDBJ databases">
        <authorList>
            <person name="Varghese N."/>
            <person name="Submissions S."/>
        </authorList>
    </citation>
    <scope>NUCLEOTIDE SEQUENCE [LARGE SCALE GENOMIC DNA]</scope>
    <source>
        <strain evidence="13">DSM 10124</strain>
    </source>
</reference>
<dbReference type="RefSeq" id="WP_073247947.1">
    <property type="nucleotide sequence ID" value="NZ_FQVG01000008.1"/>
</dbReference>
<evidence type="ECO:0000256" key="5">
    <source>
        <dbReference type="ARBA" id="ARBA00023136"/>
    </source>
</evidence>
<comment type="subcellular location">
    <subcellularLocation>
        <location evidence="1">Cell membrane</location>
        <topology evidence="1">Multi-pass membrane protein</topology>
    </subcellularLocation>
</comment>
<name>A0A1M4UN56_9CLOT</name>
<dbReference type="PROSITE" id="PS50111">
    <property type="entry name" value="CHEMOTAXIS_TRANSDUC_2"/>
    <property type="match status" value="1"/>
</dbReference>
<evidence type="ECO:0000256" key="7">
    <source>
        <dbReference type="ARBA" id="ARBA00029447"/>
    </source>
</evidence>
<evidence type="ECO:0000256" key="1">
    <source>
        <dbReference type="ARBA" id="ARBA00004651"/>
    </source>
</evidence>
<dbReference type="PANTHER" id="PTHR32089">
    <property type="entry name" value="METHYL-ACCEPTING CHEMOTAXIS PROTEIN MCPB"/>
    <property type="match status" value="1"/>
</dbReference>
<evidence type="ECO:0000256" key="8">
    <source>
        <dbReference type="PROSITE-ProRule" id="PRU00284"/>
    </source>
</evidence>
<dbReference type="CDD" id="cd11386">
    <property type="entry name" value="MCP_signal"/>
    <property type="match status" value="1"/>
</dbReference>
<dbReference type="EMBL" id="FQVG01000008">
    <property type="protein sequence ID" value="SHE58201.1"/>
    <property type="molecule type" value="Genomic_DNA"/>
</dbReference>
<dbReference type="Pfam" id="PF00015">
    <property type="entry name" value="MCPsignal"/>
    <property type="match status" value="1"/>
</dbReference>
<keyword evidence="6 8" id="KW-0807">Transducer</keyword>
<gene>
    <name evidence="12" type="ORF">SAMN02746091_00704</name>
</gene>
<dbReference type="AlphaFoldDB" id="A0A1M4UN56"/>
<feature type="transmembrane region" description="Helical" evidence="9">
    <location>
        <begin position="292"/>
        <end position="313"/>
    </location>
</feature>
<dbReference type="GO" id="GO:0007165">
    <property type="term" value="P:signal transduction"/>
    <property type="evidence" value="ECO:0007669"/>
    <property type="project" value="UniProtKB-KW"/>
</dbReference>
<comment type="similarity">
    <text evidence="7">Belongs to the methyl-accepting chemotaxis (MCP) protein family.</text>
</comment>
<evidence type="ECO:0000256" key="6">
    <source>
        <dbReference type="ARBA" id="ARBA00023224"/>
    </source>
</evidence>